<evidence type="ECO:0000313" key="1">
    <source>
        <dbReference type="EMBL" id="GAI41053.1"/>
    </source>
</evidence>
<evidence type="ECO:0008006" key="2">
    <source>
        <dbReference type="Google" id="ProtNLM"/>
    </source>
</evidence>
<protein>
    <recommendedName>
        <fullName evidence="2">CARDB domain-containing protein</fullName>
    </recommendedName>
</protein>
<reference evidence="1" key="1">
    <citation type="journal article" date="2014" name="Front. Microbiol.">
        <title>High frequency of phylogenetically diverse reductive dehalogenase-homologous genes in deep subseafloor sedimentary metagenomes.</title>
        <authorList>
            <person name="Kawai M."/>
            <person name="Futagami T."/>
            <person name="Toyoda A."/>
            <person name="Takaki Y."/>
            <person name="Nishi S."/>
            <person name="Hori S."/>
            <person name="Arai W."/>
            <person name="Tsubouchi T."/>
            <person name="Morono Y."/>
            <person name="Uchiyama I."/>
            <person name="Ito T."/>
            <person name="Fujiyama A."/>
            <person name="Inagaki F."/>
            <person name="Takami H."/>
        </authorList>
    </citation>
    <scope>NUCLEOTIDE SEQUENCE</scope>
    <source>
        <strain evidence="1">Expedition CK06-06</strain>
    </source>
</reference>
<sequence length="196" mass="22149">MIADIATVSPSNGISGIKLISPVSIAKSGFDFKRANRRINILGVADYTGKPERIFTAYPNEYHPLIPEDGDTTRVYAYLFNIGTFPIYGKDHELRYLKAKLFHNHPDSGGQFIGEHWQPYYPYTNDSISFYGEWNTLGCEGDNTFYLFIDPDERFSELREDNNIIRAILPVNPAANTDLAIHGDDIIFEPVIPIKG</sequence>
<accession>X1NBQ5</accession>
<comment type="caution">
    <text evidence="1">The sequence shown here is derived from an EMBL/GenBank/DDBJ whole genome shotgun (WGS) entry which is preliminary data.</text>
</comment>
<name>X1NBQ5_9ZZZZ</name>
<organism evidence="1">
    <name type="scientific">marine sediment metagenome</name>
    <dbReference type="NCBI Taxonomy" id="412755"/>
    <lineage>
        <taxon>unclassified sequences</taxon>
        <taxon>metagenomes</taxon>
        <taxon>ecological metagenomes</taxon>
    </lineage>
</organism>
<feature type="non-terminal residue" evidence="1">
    <location>
        <position position="196"/>
    </location>
</feature>
<proteinExistence type="predicted"/>
<dbReference type="InterPro" id="IPR013783">
    <property type="entry name" value="Ig-like_fold"/>
</dbReference>
<dbReference type="AlphaFoldDB" id="X1NBQ5"/>
<dbReference type="Gene3D" id="2.60.40.10">
    <property type="entry name" value="Immunoglobulins"/>
    <property type="match status" value="1"/>
</dbReference>
<gene>
    <name evidence="1" type="ORF">S06H3_38993</name>
</gene>
<dbReference type="EMBL" id="BARV01023812">
    <property type="protein sequence ID" value="GAI41053.1"/>
    <property type="molecule type" value="Genomic_DNA"/>
</dbReference>